<evidence type="ECO:0000256" key="1">
    <source>
        <dbReference type="SAM" id="SignalP"/>
    </source>
</evidence>
<sequence>MRKKLVLTVAASLALGMGIFSYSYSNSAAISKQAQHNANLIAMKDPSSILRTGEIEANHAIFTNADDAEAQSDAVVKVIATGESKNVIENFDWGPSGRTETKVKVTKVYKDSIKKEIGSELVAFEPTYVIQDKQGSIRMNYEDYTPMQEGKEYILFLVWSEPLGGYWINALEQGKHDLSGSDAEEKTLQATNNQYNELKKSVLEKYK</sequence>
<evidence type="ECO:0000313" key="2">
    <source>
        <dbReference type="EMBL" id="MDR6779111.1"/>
    </source>
</evidence>
<organism evidence="2 3">
    <name type="scientific">Paenibacillus peoriae</name>
    <dbReference type="NCBI Taxonomy" id="59893"/>
    <lineage>
        <taxon>Bacteria</taxon>
        <taxon>Bacillati</taxon>
        <taxon>Bacillota</taxon>
        <taxon>Bacilli</taxon>
        <taxon>Bacillales</taxon>
        <taxon>Paenibacillaceae</taxon>
        <taxon>Paenibacillus</taxon>
    </lineage>
</organism>
<accession>A0ABU1QHK2</accession>
<comment type="caution">
    <text evidence="2">The sequence shown here is derived from an EMBL/GenBank/DDBJ whole genome shotgun (WGS) entry which is preliminary data.</text>
</comment>
<dbReference type="Proteomes" id="UP001266807">
    <property type="component" value="Unassembled WGS sequence"/>
</dbReference>
<protein>
    <submittedName>
        <fullName evidence="2">Uncharacterized protein</fullName>
    </submittedName>
</protein>
<feature type="chain" id="PRO_5045488704" evidence="1">
    <location>
        <begin position="29"/>
        <end position="207"/>
    </location>
</feature>
<reference evidence="2 3" key="1">
    <citation type="submission" date="2023-07" db="EMBL/GenBank/DDBJ databases">
        <title>Sorghum-associated microbial communities from plants grown in Nebraska, USA.</title>
        <authorList>
            <person name="Schachtman D."/>
        </authorList>
    </citation>
    <scope>NUCLEOTIDE SEQUENCE [LARGE SCALE GENOMIC DNA]</scope>
    <source>
        <strain evidence="2 3">BE143</strain>
    </source>
</reference>
<keyword evidence="3" id="KW-1185">Reference proteome</keyword>
<keyword evidence="1" id="KW-0732">Signal</keyword>
<evidence type="ECO:0000313" key="3">
    <source>
        <dbReference type="Proteomes" id="UP001266807"/>
    </source>
</evidence>
<proteinExistence type="predicted"/>
<name>A0ABU1QHK2_9BACL</name>
<dbReference type="EMBL" id="JAVDUG010000004">
    <property type="protein sequence ID" value="MDR6779111.1"/>
    <property type="molecule type" value="Genomic_DNA"/>
</dbReference>
<dbReference type="RefSeq" id="WP_068940699.1">
    <property type="nucleotide sequence ID" value="NZ_JAVDUG010000004.1"/>
</dbReference>
<feature type="signal peptide" evidence="1">
    <location>
        <begin position="1"/>
        <end position="28"/>
    </location>
</feature>
<gene>
    <name evidence="2" type="ORF">J2W98_003391</name>
</gene>